<dbReference type="Gene3D" id="3.10.180.10">
    <property type="entry name" value="2,3-Dihydroxybiphenyl 1,2-Dioxygenase, domain 1"/>
    <property type="match status" value="1"/>
</dbReference>
<proteinExistence type="predicted"/>
<keyword evidence="2" id="KW-1185">Reference proteome</keyword>
<organism evidence="1 2">
    <name type="scientific">Bacillus inaquosorum KCTC 13429</name>
    <dbReference type="NCBI Taxonomy" id="1236548"/>
    <lineage>
        <taxon>Bacteria</taxon>
        <taxon>Bacillati</taxon>
        <taxon>Bacillota</taxon>
        <taxon>Bacilli</taxon>
        <taxon>Bacillales</taxon>
        <taxon>Bacillaceae</taxon>
        <taxon>Bacillus</taxon>
    </lineage>
</organism>
<name>A0A9W5PDH4_9BACI</name>
<keyword evidence="1" id="KW-0456">Lyase</keyword>
<dbReference type="InterPro" id="IPR029068">
    <property type="entry name" value="Glyas_Bleomycin-R_OHBP_Dase"/>
</dbReference>
<dbReference type="EMBL" id="AMXN01000002">
    <property type="protein sequence ID" value="ELS61833.1"/>
    <property type="molecule type" value="Genomic_DNA"/>
</dbReference>
<sequence>MHHIELYVSDLETSRWFWGWFLKELGYKEFQKGRIGLR</sequence>
<dbReference type="GO" id="GO:0016829">
    <property type="term" value="F:lyase activity"/>
    <property type="evidence" value="ECO:0007669"/>
    <property type="project" value="UniProtKB-KW"/>
</dbReference>
<accession>A0A9W5PDH4</accession>
<evidence type="ECO:0000313" key="1">
    <source>
        <dbReference type="EMBL" id="ELS61833.1"/>
    </source>
</evidence>
<protein>
    <submittedName>
        <fullName evidence="1">Lyase</fullName>
    </submittedName>
</protein>
<comment type="caution">
    <text evidence="1">The sequence shown here is derived from an EMBL/GenBank/DDBJ whole genome shotgun (WGS) entry which is preliminary data.</text>
</comment>
<evidence type="ECO:0000313" key="2">
    <source>
        <dbReference type="Proteomes" id="UP000011182"/>
    </source>
</evidence>
<dbReference type="AlphaFoldDB" id="A0A9W5PDH4"/>
<reference evidence="1 2" key="1">
    <citation type="journal article" date="2014" name="Syst. Appl. Microbiol.">
        <title>Genomic insights into the taxonomic status of the three subspecies of Bacillus subtilis.</title>
        <authorList>
            <person name="Yi H."/>
            <person name="Chun J."/>
            <person name="Cha C.J."/>
        </authorList>
    </citation>
    <scope>NUCLEOTIDE SEQUENCE [LARGE SCALE GENOMIC DNA]</scope>
    <source>
        <strain evidence="1 2">KCTC 13429</strain>
    </source>
</reference>
<dbReference type="Proteomes" id="UP000011182">
    <property type="component" value="Unassembled WGS sequence"/>
</dbReference>
<gene>
    <name evidence="1" type="ORF">BSI_09120</name>
</gene>